<evidence type="ECO:0000313" key="1">
    <source>
        <dbReference type="EMBL" id="GFO12189.1"/>
    </source>
</evidence>
<accession>A0AAV4B0H6</accession>
<gene>
    <name evidence="1" type="ORF">PoB_003869400</name>
</gene>
<keyword evidence="2" id="KW-1185">Reference proteome</keyword>
<evidence type="ECO:0000313" key="2">
    <source>
        <dbReference type="Proteomes" id="UP000735302"/>
    </source>
</evidence>
<reference evidence="1 2" key="1">
    <citation type="journal article" date="2021" name="Elife">
        <title>Chloroplast acquisition without the gene transfer in kleptoplastic sea slugs, Plakobranchus ocellatus.</title>
        <authorList>
            <person name="Maeda T."/>
            <person name="Takahashi S."/>
            <person name="Yoshida T."/>
            <person name="Shimamura S."/>
            <person name="Takaki Y."/>
            <person name="Nagai Y."/>
            <person name="Toyoda A."/>
            <person name="Suzuki Y."/>
            <person name="Arimoto A."/>
            <person name="Ishii H."/>
            <person name="Satoh N."/>
            <person name="Nishiyama T."/>
            <person name="Hasebe M."/>
            <person name="Maruyama T."/>
            <person name="Minagawa J."/>
            <person name="Obokata J."/>
            <person name="Shigenobu S."/>
        </authorList>
    </citation>
    <scope>NUCLEOTIDE SEQUENCE [LARGE SCALE GENOMIC DNA]</scope>
</reference>
<proteinExistence type="predicted"/>
<dbReference type="AlphaFoldDB" id="A0AAV4B0H6"/>
<protein>
    <submittedName>
        <fullName evidence="1">Uncharacterized protein</fullName>
    </submittedName>
</protein>
<sequence>MAERADGERKRKRETDILKEVELEKFRCQADGVKADSESGSRGGQTSWPNSKMFHFMDEIDDLTVYCWLTRLEKFADMGQWPQKKWASSLSALQAGRVSIVTSTSKGKVWFGYCIKPVNKVINGFRPYFRSRHWWRGLNPRQKVPAYLMADSASIVPPTPPDQG</sequence>
<name>A0AAV4B0H6_9GAST</name>
<comment type="caution">
    <text evidence="1">The sequence shown here is derived from an EMBL/GenBank/DDBJ whole genome shotgun (WGS) entry which is preliminary data.</text>
</comment>
<organism evidence="1 2">
    <name type="scientific">Plakobranchus ocellatus</name>
    <dbReference type="NCBI Taxonomy" id="259542"/>
    <lineage>
        <taxon>Eukaryota</taxon>
        <taxon>Metazoa</taxon>
        <taxon>Spiralia</taxon>
        <taxon>Lophotrochozoa</taxon>
        <taxon>Mollusca</taxon>
        <taxon>Gastropoda</taxon>
        <taxon>Heterobranchia</taxon>
        <taxon>Euthyneura</taxon>
        <taxon>Panpulmonata</taxon>
        <taxon>Sacoglossa</taxon>
        <taxon>Placobranchoidea</taxon>
        <taxon>Plakobranchidae</taxon>
        <taxon>Plakobranchus</taxon>
    </lineage>
</organism>
<dbReference type="Proteomes" id="UP000735302">
    <property type="component" value="Unassembled WGS sequence"/>
</dbReference>
<dbReference type="EMBL" id="BLXT01004371">
    <property type="protein sequence ID" value="GFO12189.1"/>
    <property type="molecule type" value="Genomic_DNA"/>
</dbReference>